<dbReference type="Gene3D" id="3.20.20.140">
    <property type="entry name" value="Metal-dependent hydrolases"/>
    <property type="match status" value="1"/>
</dbReference>
<evidence type="ECO:0000259" key="2">
    <source>
        <dbReference type="Pfam" id="PF04909"/>
    </source>
</evidence>
<keyword evidence="4" id="KW-1185">Reference proteome</keyword>
<dbReference type="InterPro" id="IPR032466">
    <property type="entry name" value="Metal_Hydrolase"/>
</dbReference>
<reference evidence="3 4" key="1">
    <citation type="submission" date="2023-10" db="EMBL/GenBank/DDBJ databases">
        <title>Saccharopolyspora sp. nov., isolated from mangrove soil.</title>
        <authorList>
            <person name="Lu Y."/>
            <person name="Liu W."/>
        </authorList>
    </citation>
    <scope>NUCLEOTIDE SEQUENCE [LARGE SCALE GENOMIC DNA]</scope>
    <source>
        <strain evidence="3 4">S2-29</strain>
    </source>
</reference>
<dbReference type="Proteomes" id="UP001327093">
    <property type="component" value="Unassembled WGS sequence"/>
</dbReference>
<proteinExistence type="predicted"/>
<comment type="caution">
    <text evidence="3">The sequence shown here is derived from an EMBL/GenBank/DDBJ whole genome shotgun (WGS) entry which is preliminary data.</text>
</comment>
<dbReference type="InterPro" id="IPR006680">
    <property type="entry name" value="Amidohydro-rel"/>
</dbReference>
<feature type="domain" description="Amidohydrolase-related" evidence="2">
    <location>
        <begin position="69"/>
        <end position="377"/>
    </location>
</feature>
<dbReference type="InterPro" id="IPR032465">
    <property type="entry name" value="ACMSD"/>
</dbReference>
<accession>A0ABU6AG21</accession>
<gene>
    <name evidence="3" type="ORF">R4I43_24190</name>
</gene>
<evidence type="ECO:0000313" key="4">
    <source>
        <dbReference type="Proteomes" id="UP001327093"/>
    </source>
</evidence>
<name>A0ABU6AG21_9PSEU</name>
<dbReference type="PANTHER" id="PTHR21240:SF28">
    <property type="entry name" value="ISO-OROTATE DECARBOXYLASE (EUROFUNG)"/>
    <property type="match status" value="1"/>
</dbReference>
<keyword evidence="1" id="KW-0456">Lyase</keyword>
<sequence length="398" mass="44146">MSTTEVSAPTTLELPSSWGVDSDVHPNAKDGIRSLRPYLPKAWARRLNLDSRTTWGRTINGNEINLPQAHYANTKGTMRPDAIPPDGGPPGSDPEYMVTDLLDRNDLGAAVLSPGPGLQLGGFADADLAAVLATAINEWQASEWLPVDPRFVGSIVVGPRDPLKAAKEIERWGADPRFVAVYIPSIDGCTLGKRHYYPIYEAAEAYGLPISTHPGGESAGINGSMFAGGAPSYYFEYHTMFSQPSQSNLVSLVAEGVFERFPGLNFVMIESGYAWLLEIMWRMDQKWKATRDEIPWVKRPPSEYVVERVRVTSQPMYEPRRASQLEKMLELIHADKLLMFSSDYPHWDTDDPVKAAERVPLAIRDSMFRTNPWSFFNLKQAGTTTRAGLVRASTTGRA</sequence>
<dbReference type="EMBL" id="JAWLNX010000019">
    <property type="protein sequence ID" value="MEB3370509.1"/>
    <property type="molecule type" value="Genomic_DNA"/>
</dbReference>
<evidence type="ECO:0000313" key="3">
    <source>
        <dbReference type="EMBL" id="MEB3370509.1"/>
    </source>
</evidence>
<evidence type="ECO:0000256" key="1">
    <source>
        <dbReference type="ARBA" id="ARBA00023239"/>
    </source>
</evidence>
<dbReference type="PANTHER" id="PTHR21240">
    <property type="entry name" value="2-AMINO-3-CARBOXYLMUCONATE-6-SEMIALDEHYDE DECARBOXYLASE"/>
    <property type="match status" value="1"/>
</dbReference>
<dbReference type="SUPFAM" id="SSF51556">
    <property type="entry name" value="Metallo-dependent hydrolases"/>
    <property type="match status" value="1"/>
</dbReference>
<dbReference type="Pfam" id="PF04909">
    <property type="entry name" value="Amidohydro_2"/>
    <property type="match status" value="1"/>
</dbReference>
<protein>
    <submittedName>
        <fullName evidence="3">Amidohydrolase family protein</fullName>
    </submittedName>
</protein>
<organism evidence="3 4">
    <name type="scientific">Saccharopolyspora mangrovi</name>
    <dbReference type="NCBI Taxonomy" id="3082379"/>
    <lineage>
        <taxon>Bacteria</taxon>
        <taxon>Bacillati</taxon>
        <taxon>Actinomycetota</taxon>
        <taxon>Actinomycetes</taxon>
        <taxon>Pseudonocardiales</taxon>
        <taxon>Pseudonocardiaceae</taxon>
        <taxon>Saccharopolyspora</taxon>
    </lineage>
</organism>